<keyword evidence="3" id="KW-0808">Transferase</keyword>
<dbReference type="STRING" id="690850.Desaf_1364"/>
<proteinExistence type="predicted"/>
<dbReference type="EC" id="2.7.13.3" evidence="2"/>
<dbReference type="InterPro" id="IPR003594">
    <property type="entry name" value="HATPase_dom"/>
</dbReference>
<evidence type="ECO:0000256" key="1">
    <source>
        <dbReference type="ARBA" id="ARBA00000085"/>
    </source>
</evidence>
<dbReference type="InterPro" id="IPR005467">
    <property type="entry name" value="His_kinase_dom"/>
</dbReference>
<evidence type="ECO:0000313" key="8">
    <source>
        <dbReference type="Proteomes" id="UP000007844"/>
    </source>
</evidence>
<evidence type="ECO:0000256" key="5">
    <source>
        <dbReference type="SAM" id="MobiDB-lite"/>
    </source>
</evidence>
<feature type="compositionally biased region" description="Polar residues" evidence="5">
    <location>
        <begin position="7"/>
        <end position="19"/>
    </location>
</feature>
<dbReference type="Proteomes" id="UP000007844">
    <property type="component" value="Chromosome"/>
</dbReference>
<evidence type="ECO:0000256" key="3">
    <source>
        <dbReference type="ARBA" id="ARBA00022679"/>
    </source>
</evidence>
<dbReference type="GO" id="GO:0000155">
    <property type="term" value="F:phosphorelay sensor kinase activity"/>
    <property type="evidence" value="ECO:0007669"/>
    <property type="project" value="TreeGrafter"/>
</dbReference>
<accession>F3YZK4</accession>
<evidence type="ECO:0000313" key="7">
    <source>
        <dbReference type="EMBL" id="EGJ49703.1"/>
    </source>
</evidence>
<dbReference type="InterPro" id="IPR036890">
    <property type="entry name" value="HATPase_C_sf"/>
</dbReference>
<comment type="catalytic activity">
    <reaction evidence="1">
        <text>ATP + protein L-histidine = ADP + protein N-phospho-L-histidine.</text>
        <dbReference type="EC" id="2.7.13.3"/>
    </reaction>
</comment>
<evidence type="ECO:0000256" key="2">
    <source>
        <dbReference type="ARBA" id="ARBA00012438"/>
    </source>
</evidence>
<dbReference type="GO" id="GO:0005886">
    <property type="term" value="C:plasma membrane"/>
    <property type="evidence" value="ECO:0007669"/>
    <property type="project" value="TreeGrafter"/>
</dbReference>
<evidence type="ECO:0000256" key="4">
    <source>
        <dbReference type="ARBA" id="ARBA00022777"/>
    </source>
</evidence>
<dbReference type="SUPFAM" id="SSF55874">
    <property type="entry name" value="ATPase domain of HSP90 chaperone/DNA topoisomerase II/histidine kinase"/>
    <property type="match status" value="1"/>
</dbReference>
<dbReference type="PANTHER" id="PTHR43047">
    <property type="entry name" value="TWO-COMPONENT HISTIDINE PROTEIN KINASE"/>
    <property type="match status" value="1"/>
</dbReference>
<dbReference type="KEGG" id="daf:Desaf_1364"/>
<name>F3YZK4_DESAF</name>
<dbReference type="Gene3D" id="3.30.565.10">
    <property type="entry name" value="Histidine kinase-like ATPase, C-terminal domain"/>
    <property type="match status" value="1"/>
</dbReference>
<dbReference type="PANTHER" id="PTHR43047:SF72">
    <property type="entry name" value="OSMOSENSING HISTIDINE PROTEIN KINASE SLN1"/>
    <property type="match status" value="1"/>
</dbReference>
<dbReference type="GO" id="GO:0009927">
    <property type="term" value="F:histidine phosphotransfer kinase activity"/>
    <property type="evidence" value="ECO:0007669"/>
    <property type="project" value="TreeGrafter"/>
</dbReference>
<feature type="region of interest" description="Disordered" evidence="5">
    <location>
        <begin position="1"/>
        <end position="28"/>
    </location>
</feature>
<sequence length="486" mass="55858">MTPDPATAQNDKSLLSASESDARRNARTSGRERMAFLETRVHEKIDDYEDYRFTLLESRALNIFFDLAQEYDNVFDLYALCVLVPKIFFQKQATLFLIGKDDRLEWRCSAAVPWDEEPGVVKEPPLVQMPTVRDGRFYIPIKGNRDLLEQMAFSPKRAVIGLLDVTPAENLSPHERLFFEKYANRIGFQLHNRLISTKNREHLQFIRSLVDDIGHNVIVPNMYFKLFYRRLESKIRVLREISTQFAEFTGSCTIDDSEQTAACKRLQKEMDYTYESLMEQFREIYRHYEQTSMFLETLLRRGHFEQGHYVLEMQPANVQRQIVAPQVERFRGRLGERGIDVVEPEGKQLDPELEAEVDVGLISQVFSNLFSNAVKYTREVEDSTGRRKYVTYGCALEPDRYGRGQDGVRCYVFSTGPNLTPQEADRLYTEGFRGSNVQGEYGTGHGLHFVREVVTLHGGEVGYEPVEGGNIFSFVLPVRKGSAAGA</sequence>
<feature type="domain" description="Histidine kinase" evidence="6">
    <location>
        <begin position="362"/>
        <end position="480"/>
    </location>
</feature>
<dbReference type="eggNOG" id="COG2205">
    <property type="taxonomic scope" value="Bacteria"/>
</dbReference>
<dbReference type="Pfam" id="PF02518">
    <property type="entry name" value="HATPase_c"/>
    <property type="match status" value="1"/>
</dbReference>
<keyword evidence="4 7" id="KW-0418">Kinase</keyword>
<dbReference type="EMBL" id="CP003221">
    <property type="protein sequence ID" value="EGJ49703.1"/>
    <property type="molecule type" value="Genomic_DNA"/>
</dbReference>
<keyword evidence="8" id="KW-1185">Reference proteome</keyword>
<dbReference type="PROSITE" id="PS50109">
    <property type="entry name" value="HIS_KIN"/>
    <property type="match status" value="1"/>
</dbReference>
<dbReference type="HOGENOM" id="CLU_590158_0_0_7"/>
<dbReference type="AlphaFoldDB" id="F3YZK4"/>
<evidence type="ECO:0000259" key="6">
    <source>
        <dbReference type="PROSITE" id="PS50109"/>
    </source>
</evidence>
<reference evidence="7 8" key="1">
    <citation type="journal article" date="2011" name="J. Bacteriol.">
        <title>Genome sequence of the mercury-methylating and pleomorphic Desulfovibrio africanus Strain Walvis Bay.</title>
        <authorList>
            <person name="Brown S.D."/>
            <person name="Wall J.D."/>
            <person name="Kucken A.M."/>
            <person name="Gilmour C.C."/>
            <person name="Podar M."/>
            <person name="Brandt C.C."/>
            <person name="Teshima H."/>
            <person name="Detter J.C."/>
            <person name="Han C.S."/>
            <person name="Land M.L."/>
            <person name="Lucas S."/>
            <person name="Han J."/>
            <person name="Pennacchio L."/>
            <person name="Nolan M."/>
            <person name="Pitluck S."/>
            <person name="Woyke T."/>
            <person name="Goodwin L."/>
            <person name="Palumbo A.V."/>
            <person name="Elias D.A."/>
        </authorList>
    </citation>
    <scope>NUCLEOTIDE SEQUENCE [LARGE SCALE GENOMIC DNA]</scope>
    <source>
        <strain evidence="7 8">Walvis Bay</strain>
    </source>
</reference>
<organism evidence="7 8">
    <name type="scientific">Desulfocurvibacter africanus subsp. africanus str. Walvis Bay</name>
    <dbReference type="NCBI Taxonomy" id="690850"/>
    <lineage>
        <taxon>Bacteria</taxon>
        <taxon>Pseudomonadati</taxon>
        <taxon>Thermodesulfobacteriota</taxon>
        <taxon>Desulfovibrionia</taxon>
        <taxon>Desulfovibrionales</taxon>
        <taxon>Desulfovibrionaceae</taxon>
        <taxon>Desulfocurvibacter</taxon>
    </lineage>
</organism>
<dbReference type="RefSeq" id="WP_014259494.1">
    <property type="nucleotide sequence ID" value="NC_016629.1"/>
</dbReference>
<dbReference type="SMART" id="SM00387">
    <property type="entry name" value="HATPase_c"/>
    <property type="match status" value="1"/>
</dbReference>
<gene>
    <name evidence="7" type="ORF">Desaf_1364</name>
</gene>
<protein>
    <recommendedName>
        <fullName evidence="2">histidine kinase</fullName>
        <ecNumber evidence="2">2.7.13.3</ecNumber>
    </recommendedName>
</protein>